<gene>
    <name evidence="2" type="ORF">chiPu_0033975</name>
</gene>
<dbReference type="AlphaFoldDB" id="A0A401U3Y6"/>
<dbReference type="Proteomes" id="UP000287033">
    <property type="component" value="Unassembled WGS sequence"/>
</dbReference>
<feature type="non-terminal residue" evidence="2">
    <location>
        <position position="1"/>
    </location>
</feature>
<name>A0A401U3Y6_CHIPU</name>
<sequence length="167" mass="18738">RAEIADPRRAGAEPGQQQEQPAFGRDRSGLGELPGRKQDRRQRDQDDHGADQGREIGVDALDADLGEDRGQGREHGGQKRPDLPGRKCLGGHVTLFRRSGARPFARARNPFQRRTCGPMDSGFSLRAPRNHGRASIPVFRQRRQRRDLDAFVDQRARFLGRGLAVDR</sequence>
<dbReference type="EMBL" id="BEZZ01278253">
    <property type="protein sequence ID" value="GCC49613.1"/>
    <property type="molecule type" value="Genomic_DNA"/>
</dbReference>
<organism evidence="2 3">
    <name type="scientific">Chiloscyllium punctatum</name>
    <name type="common">Brownbanded bambooshark</name>
    <name type="synonym">Hemiscyllium punctatum</name>
    <dbReference type="NCBI Taxonomy" id="137246"/>
    <lineage>
        <taxon>Eukaryota</taxon>
        <taxon>Metazoa</taxon>
        <taxon>Chordata</taxon>
        <taxon>Craniata</taxon>
        <taxon>Vertebrata</taxon>
        <taxon>Chondrichthyes</taxon>
        <taxon>Elasmobranchii</taxon>
        <taxon>Galeomorphii</taxon>
        <taxon>Galeoidea</taxon>
        <taxon>Orectolobiformes</taxon>
        <taxon>Hemiscylliidae</taxon>
        <taxon>Chiloscyllium</taxon>
    </lineage>
</organism>
<reference evidence="2 3" key="1">
    <citation type="journal article" date="2018" name="Nat. Ecol. Evol.">
        <title>Shark genomes provide insights into elasmobranch evolution and the origin of vertebrates.</title>
        <authorList>
            <person name="Hara Y"/>
            <person name="Yamaguchi K"/>
            <person name="Onimaru K"/>
            <person name="Kadota M"/>
            <person name="Koyanagi M"/>
            <person name="Keeley SD"/>
            <person name="Tatsumi K"/>
            <person name="Tanaka K"/>
            <person name="Motone F"/>
            <person name="Kageyama Y"/>
            <person name="Nozu R"/>
            <person name="Adachi N"/>
            <person name="Nishimura O"/>
            <person name="Nakagawa R"/>
            <person name="Tanegashima C"/>
            <person name="Kiyatake I"/>
            <person name="Matsumoto R"/>
            <person name="Murakumo K"/>
            <person name="Nishida K"/>
            <person name="Terakita A"/>
            <person name="Kuratani S"/>
            <person name="Sato K"/>
            <person name="Hyodo S Kuraku.S."/>
        </authorList>
    </citation>
    <scope>NUCLEOTIDE SEQUENCE [LARGE SCALE GENOMIC DNA]</scope>
</reference>
<accession>A0A401U3Y6</accession>
<feature type="non-terminal residue" evidence="2">
    <location>
        <position position="167"/>
    </location>
</feature>
<feature type="region of interest" description="Disordered" evidence="1">
    <location>
        <begin position="1"/>
        <end position="88"/>
    </location>
</feature>
<feature type="compositionally biased region" description="Basic and acidic residues" evidence="1">
    <location>
        <begin position="66"/>
        <end position="85"/>
    </location>
</feature>
<keyword evidence="3" id="KW-1185">Reference proteome</keyword>
<comment type="caution">
    <text evidence="2">The sequence shown here is derived from an EMBL/GenBank/DDBJ whole genome shotgun (WGS) entry which is preliminary data.</text>
</comment>
<evidence type="ECO:0000313" key="2">
    <source>
        <dbReference type="EMBL" id="GCC49613.1"/>
    </source>
</evidence>
<feature type="compositionally biased region" description="Basic and acidic residues" evidence="1">
    <location>
        <begin position="1"/>
        <end position="11"/>
    </location>
</feature>
<protein>
    <submittedName>
        <fullName evidence="2">Uncharacterized protein</fullName>
    </submittedName>
</protein>
<proteinExistence type="predicted"/>
<evidence type="ECO:0000313" key="3">
    <source>
        <dbReference type="Proteomes" id="UP000287033"/>
    </source>
</evidence>
<evidence type="ECO:0000256" key="1">
    <source>
        <dbReference type="SAM" id="MobiDB-lite"/>
    </source>
</evidence>
<feature type="compositionally biased region" description="Basic and acidic residues" evidence="1">
    <location>
        <begin position="24"/>
        <end position="57"/>
    </location>
</feature>